<sequence length="264" mass="28573">MFFAPASITCFFTPVIGKNPAETGSYGVSIALNKGVRVNVSDKLLVNDREVRFPTVEYVLDALGGKGVEIETDFPLSCGFGMSGASALAAAFAVNEENGLNLPFYRLADLAHEAEVVNRTGLGDVVCQSYGGIVVRVEPGCPSNARVERFLWRLELDILVLGSLKTEEVLSENIDFSVGKDCLKEFMRKPSVENLFVQAKRFSVETGLIEDVMDVIEAVEASGGMASMVMLGKAVFAVNGYEALEEFGEPVRATVSPYGVRFLF</sequence>
<dbReference type="GO" id="GO:0016301">
    <property type="term" value="F:kinase activity"/>
    <property type="evidence" value="ECO:0007669"/>
    <property type="project" value="UniProtKB-UniRule"/>
</dbReference>
<comment type="similarity">
    <text evidence="1">Belongs to the GHMP kinase family. PoK subfamily.</text>
</comment>
<dbReference type="OrthoDB" id="85822at2157"/>
<evidence type="ECO:0000313" key="4">
    <source>
        <dbReference type="Proteomes" id="UP000008136"/>
    </source>
</evidence>
<dbReference type="SUPFAM" id="SSF54211">
    <property type="entry name" value="Ribosomal protein S5 domain 2-like"/>
    <property type="match status" value="1"/>
</dbReference>
<dbReference type="InterPro" id="IPR020568">
    <property type="entry name" value="Ribosomal_Su5_D2-typ_SF"/>
</dbReference>
<dbReference type="PANTHER" id="PTHR42282">
    <property type="entry name" value="PANTOATE KINASE-RELATED"/>
    <property type="match status" value="1"/>
</dbReference>
<dbReference type="Proteomes" id="UP000008136">
    <property type="component" value="Chromosome"/>
</dbReference>
<dbReference type="EMBL" id="CP002588">
    <property type="protein sequence ID" value="AEA47089.1"/>
    <property type="molecule type" value="Genomic_DNA"/>
</dbReference>
<dbReference type="Gene3D" id="3.30.230.10">
    <property type="match status" value="1"/>
</dbReference>
<dbReference type="KEGG" id="ave:Arcve_1079"/>
<keyword evidence="1 3" id="KW-0418">Kinase</keyword>
<organism evidence="3 4">
    <name type="scientific">Archaeoglobus veneficus (strain DSM 11195 / SNP6)</name>
    <dbReference type="NCBI Taxonomy" id="693661"/>
    <lineage>
        <taxon>Archaea</taxon>
        <taxon>Methanobacteriati</taxon>
        <taxon>Methanobacteriota</taxon>
        <taxon>Archaeoglobi</taxon>
        <taxon>Archaeoglobales</taxon>
        <taxon>Archaeoglobaceae</taxon>
        <taxon>Archaeoglobus</taxon>
    </lineage>
</organism>
<dbReference type="PIRSF" id="PIRSF016896">
    <property type="entry name" value="GHMP_arc_MJ0969"/>
    <property type="match status" value="1"/>
</dbReference>
<name>F2KT59_ARCVS</name>
<accession>F2KT59</accession>
<evidence type="ECO:0000313" key="3">
    <source>
        <dbReference type="EMBL" id="AEA47089.1"/>
    </source>
</evidence>
<gene>
    <name evidence="3" type="ordered locus">Arcve_1079</name>
</gene>
<dbReference type="GO" id="GO:0015937">
    <property type="term" value="P:coenzyme A biosynthetic process"/>
    <property type="evidence" value="ECO:0007669"/>
    <property type="project" value="UniProtKB-UniRule"/>
</dbReference>
<dbReference type="RefSeq" id="WP_013683753.1">
    <property type="nucleotide sequence ID" value="NC_015320.1"/>
</dbReference>
<keyword evidence="1" id="KW-0173">Coenzyme A biosynthesis</keyword>
<dbReference type="InterPro" id="IPR012043">
    <property type="entry name" value="PoK"/>
</dbReference>
<dbReference type="HOGENOM" id="CLU_081191_0_0_2"/>
<comment type="pathway">
    <text evidence="1">Cofactor biosynthesis; coenzyme A biosynthesis.</text>
</comment>
<reference evidence="3 4" key="1">
    <citation type="submission" date="2011-03" db="EMBL/GenBank/DDBJ databases">
        <title>The complete genome of Archaeoglobus veneficus SNP6.</title>
        <authorList>
            <consortium name="US DOE Joint Genome Institute (JGI-PGF)"/>
            <person name="Lucas S."/>
            <person name="Copeland A."/>
            <person name="Lapidus A."/>
            <person name="Bruce D."/>
            <person name="Goodwin L."/>
            <person name="Pitluck S."/>
            <person name="Kyrpides N."/>
            <person name="Mavromatis K."/>
            <person name="Pagani I."/>
            <person name="Ivanova N."/>
            <person name="Mikhailova N."/>
            <person name="Lu M."/>
            <person name="Detter J.C."/>
            <person name="Tapia R."/>
            <person name="Han C."/>
            <person name="Land M."/>
            <person name="Hauser L."/>
            <person name="Markowitz V."/>
            <person name="Cheng J.-F."/>
            <person name="Hugenholtz P."/>
            <person name="Woyke T."/>
            <person name="Wu D."/>
            <person name="Spring S."/>
            <person name="Brambilla E."/>
            <person name="Klenk H.-P."/>
            <person name="Eisen J.A."/>
        </authorList>
    </citation>
    <scope>NUCLEOTIDE SEQUENCE [LARGE SCALE GENOMIC DNA]</scope>
    <source>
        <strain>SNP6</strain>
    </source>
</reference>
<dbReference type="eggNOG" id="arCOG04263">
    <property type="taxonomic scope" value="Archaea"/>
</dbReference>
<dbReference type="EC" id="2.7.1.169" evidence="1"/>
<evidence type="ECO:0000259" key="2">
    <source>
        <dbReference type="Pfam" id="PF00288"/>
    </source>
</evidence>
<keyword evidence="1" id="KW-0547">Nucleotide-binding</keyword>
<dbReference type="HAMAP" id="MF_02223">
    <property type="entry name" value="Pantoate_kinase"/>
    <property type="match status" value="1"/>
</dbReference>
<keyword evidence="1" id="KW-0067">ATP-binding</keyword>
<comment type="catalytic activity">
    <reaction evidence="1">
        <text>(R)-pantoate + ATP = (R)-4-phosphopantoate + ADP + H(+)</text>
        <dbReference type="Rhea" id="RHEA:28246"/>
        <dbReference type="ChEBI" id="CHEBI:15378"/>
        <dbReference type="ChEBI" id="CHEBI:15980"/>
        <dbReference type="ChEBI" id="CHEBI:30616"/>
        <dbReference type="ChEBI" id="CHEBI:61294"/>
        <dbReference type="ChEBI" id="CHEBI:456216"/>
        <dbReference type="EC" id="2.7.1.169"/>
    </reaction>
</comment>
<dbReference type="PANTHER" id="PTHR42282:SF1">
    <property type="entry name" value="PANTOATE KINASE"/>
    <property type="match status" value="1"/>
</dbReference>
<comment type="function">
    <text evidence="1">Phosphorylates (R)-pantoate to form (R)-4-phosphopantoate in the CoA biosynthesis pathway.</text>
</comment>
<keyword evidence="1" id="KW-0808">Transferase</keyword>
<dbReference type="InterPro" id="IPR006204">
    <property type="entry name" value="GHMP_kinase_N_dom"/>
</dbReference>
<proteinExistence type="inferred from homology"/>
<protein>
    <recommendedName>
        <fullName evidence="1">Pantoate kinase</fullName>
        <shortName evidence="1">PoK</shortName>
        <ecNumber evidence="1">2.7.1.169</ecNumber>
    </recommendedName>
</protein>
<dbReference type="GeneID" id="10394192"/>
<dbReference type="GO" id="GO:0005524">
    <property type="term" value="F:ATP binding"/>
    <property type="evidence" value="ECO:0007669"/>
    <property type="project" value="UniProtKB-KW"/>
</dbReference>
<feature type="domain" description="GHMP kinase N-terminal" evidence="2">
    <location>
        <begin position="56"/>
        <end position="132"/>
    </location>
</feature>
<evidence type="ECO:0000256" key="1">
    <source>
        <dbReference type="HAMAP-Rule" id="MF_02223"/>
    </source>
</evidence>
<dbReference type="InterPro" id="IPR014721">
    <property type="entry name" value="Ribsml_uS5_D2-typ_fold_subgr"/>
</dbReference>
<dbReference type="STRING" id="693661.Arcve_1079"/>
<keyword evidence="4" id="KW-1185">Reference proteome</keyword>
<dbReference type="Pfam" id="PF00288">
    <property type="entry name" value="GHMP_kinases_N"/>
    <property type="match status" value="1"/>
</dbReference>
<dbReference type="AlphaFoldDB" id="F2KT59"/>
<dbReference type="UniPathway" id="UPA00241"/>